<dbReference type="InterPro" id="IPR013244">
    <property type="entry name" value="Sec39_domain"/>
</dbReference>
<feature type="compositionally biased region" description="Polar residues" evidence="5">
    <location>
        <begin position="204"/>
        <end position="219"/>
    </location>
</feature>
<protein>
    <submittedName>
        <fullName evidence="8">Secretory pathway protein Sec39-domain-containing protein</fullName>
    </submittedName>
</protein>
<keyword evidence="2" id="KW-0813">Transport</keyword>
<evidence type="ECO:0000256" key="5">
    <source>
        <dbReference type="SAM" id="MobiDB-lite"/>
    </source>
</evidence>
<organism evidence="8 9">
    <name type="scientific">Jimgerdemannia flammicorona</name>
    <dbReference type="NCBI Taxonomy" id="994334"/>
    <lineage>
        <taxon>Eukaryota</taxon>
        <taxon>Fungi</taxon>
        <taxon>Fungi incertae sedis</taxon>
        <taxon>Mucoromycota</taxon>
        <taxon>Mucoromycotina</taxon>
        <taxon>Endogonomycetes</taxon>
        <taxon>Endogonales</taxon>
        <taxon>Endogonaceae</taxon>
        <taxon>Jimgerdemannia</taxon>
    </lineage>
</organism>
<dbReference type="Pfam" id="PF08314">
    <property type="entry name" value="Sec39"/>
    <property type="match status" value="1"/>
</dbReference>
<dbReference type="GO" id="GO:0070939">
    <property type="term" value="C:Dsl1/NZR complex"/>
    <property type="evidence" value="ECO:0007669"/>
    <property type="project" value="TreeGrafter"/>
</dbReference>
<reference evidence="8 9" key="1">
    <citation type="journal article" date="2018" name="New Phytol.">
        <title>Phylogenomics of Endogonaceae and evolution of mycorrhizas within Mucoromycota.</title>
        <authorList>
            <person name="Chang Y."/>
            <person name="Desiro A."/>
            <person name="Na H."/>
            <person name="Sandor L."/>
            <person name="Lipzen A."/>
            <person name="Clum A."/>
            <person name="Barry K."/>
            <person name="Grigoriev I.V."/>
            <person name="Martin F.M."/>
            <person name="Stajich J.E."/>
            <person name="Smith M.E."/>
            <person name="Bonito G."/>
            <person name="Spatafora J.W."/>
        </authorList>
    </citation>
    <scope>NUCLEOTIDE SEQUENCE [LARGE SCALE GENOMIC DNA]</scope>
    <source>
        <strain evidence="8 9">AD002</strain>
    </source>
</reference>
<dbReference type="Proteomes" id="UP000274822">
    <property type="component" value="Unassembled WGS sequence"/>
</dbReference>
<keyword evidence="4" id="KW-0653">Protein transport</keyword>
<keyword evidence="3" id="KW-0256">Endoplasmic reticulum</keyword>
<dbReference type="InterPro" id="IPR036322">
    <property type="entry name" value="WD40_repeat_dom_sf"/>
</dbReference>
<feature type="domain" description="Neuroblastoma-amplified sequence N-terminal" evidence="7">
    <location>
        <begin position="105"/>
        <end position="182"/>
    </location>
</feature>
<dbReference type="PANTHER" id="PTHR15922:SF2">
    <property type="entry name" value="NBAS SUBUNIT OF NRZ TETHERING COMPLEX"/>
    <property type="match status" value="1"/>
</dbReference>
<proteinExistence type="predicted"/>
<dbReference type="Gene3D" id="2.130.10.10">
    <property type="entry name" value="YVTN repeat-like/Quinoprotein amine dehydrogenase"/>
    <property type="match status" value="1"/>
</dbReference>
<feature type="region of interest" description="Disordered" evidence="5">
    <location>
        <begin position="910"/>
        <end position="929"/>
    </location>
</feature>
<dbReference type="SUPFAM" id="SSF50978">
    <property type="entry name" value="WD40 repeat-like"/>
    <property type="match status" value="1"/>
</dbReference>
<keyword evidence="9" id="KW-1185">Reference proteome</keyword>
<dbReference type="GO" id="GO:0000149">
    <property type="term" value="F:SNARE binding"/>
    <property type="evidence" value="ECO:0007669"/>
    <property type="project" value="TreeGrafter"/>
</dbReference>
<feature type="region of interest" description="Disordered" evidence="5">
    <location>
        <begin position="17"/>
        <end position="38"/>
    </location>
</feature>
<evidence type="ECO:0000256" key="3">
    <source>
        <dbReference type="ARBA" id="ARBA00022824"/>
    </source>
</evidence>
<evidence type="ECO:0000256" key="1">
    <source>
        <dbReference type="ARBA" id="ARBA00004240"/>
    </source>
</evidence>
<evidence type="ECO:0000313" key="9">
    <source>
        <dbReference type="Proteomes" id="UP000274822"/>
    </source>
</evidence>
<feature type="compositionally biased region" description="Low complexity" evidence="5">
    <location>
        <begin position="17"/>
        <end position="29"/>
    </location>
</feature>
<feature type="region of interest" description="Disordered" evidence="5">
    <location>
        <begin position="197"/>
        <end position="219"/>
    </location>
</feature>
<evidence type="ECO:0000256" key="2">
    <source>
        <dbReference type="ARBA" id="ARBA00022448"/>
    </source>
</evidence>
<dbReference type="InterPro" id="IPR015943">
    <property type="entry name" value="WD40/YVTN_repeat-like_dom_sf"/>
</dbReference>
<dbReference type="EMBL" id="RBNJ01001616">
    <property type="protein sequence ID" value="RUS32972.1"/>
    <property type="molecule type" value="Genomic_DNA"/>
</dbReference>
<feature type="compositionally biased region" description="Acidic residues" evidence="5">
    <location>
        <begin position="910"/>
        <end position="922"/>
    </location>
</feature>
<evidence type="ECO:0000256" key="4">
    <source>
        <dbReference type="ARBA" id="ARBA00022927"/>
    </source>
</evidence>
<feature type="domain" description="Sec39" evidence="6">
    <location>
        <begin position="857"/>
        <end position="1578"/>
    </location>
</feature>
<name>A0A433QT55_9FUNG</name>
<dbReference type="InterPro" id="IPR029145">
    <property type="entry name" value="NBAS_N"/>
</dbReference>
<dbReference type="Pfam" id="PF15492">
    <property type="entry name" value="Nbas_N"/>
    <property type="match status" value="1"/>
</dbReference>
<feature type="region of interest" description="Disordered" evidence="5">
    <location>
        <begin position="949"/>
        <end position="972"/>
    </location>
</feature>
<evidence type="ECO:0000259" key="6">
    <source>
        <dbReference type="Pfam" id="PF08314"/>
    </source>
</evidence>
<gene>
    <name evidence="8" type="ORF">BC938DRAFT_473641</name>
</gene>
<dbReference type="PANTHER" id="PTHR15922">
    <property type="entry name" value="NEUROBLASTOMA-AMPLIFIED SEQUENCE"/>
    <property type="match status" value="1"/>
</dbReference>
<dbReference type="GO" id="GO:0015031">
    <property type="term" value="P:protein transport"/>
    <property type="evidence" value="ECO:0007669"/>
    <property type="project" value="UniProtKB-KW"/>
</dbReference>
<accession>A0A433QT55</accession>
<evidence type="ECO:0000313" key="8">
    <source>
        <dbReference type="EMBL" id="RUS32972.1"/>
    </source>
</evidence>
<evidence type="ECO:0000259" key="7">
    <source>
        <dbReference type="Pfam" id="PF15492"/>
    </source>
</evidence>
<dbReference type="GO" id="GO:0006890">
    <property type="term" value="P:retrograde vesicle-mediated transport, Golgi to endoplasmic reticulum"/>
    <property type="evidence" value="ECO:0007669"/>
    <property type="project" value="InterPro"/>
</dbReference>
<comment type="subcellular location">
    <subcellularLocation>
        <location evidence="1">Endoplasmic reticulum</location>
    </subcellularLocation>
</comment>
<sequence>MTSHAWSPSSTSLPHLLTSSPHLLTSSPEPLGPQAMGDTTTHLLYDINISATWSTEQDTTNSHDSPALSYRRVANVLARELDGIIVSTTVPPALLQTLPKLRSDWQLSLSPDGQLLAVFQESRIEIRPKKSEFETAHAYYNTGRDPFSKWRKLAWSPDSKLVVASRSDGTVEVLDTEGKLVCAIMSKLAANTSATAFAEPTDPATDSNNDTGHTASPPSNQLDFASSRTFFIEPFAHVAFVDPRRGLRKPRTVEGHVYAYELLTVTYNGTVRSYLLNTAETAASSSGNPAMRLPRSTTTYVTDQQNSDPNYFVFHHRFSVAPCMAAVTCGVVDAQKGVLCLGGRLRGPHVKAGLNEKGEDDEYVASGMTFWKMTYEQPYYQRLESSDGGESVGADGDDAMSYLAQFKGAVASLTHYGARAHWNELVLTIVPSPDYQHVVTLDLSGTVRVWRTLWHHKDHKSGDHPAVALSHTWDRSQLNHFARSKEYSDLSSSALAKQIESHHRDGDDLAMIPGLENGRVVSIQWWSADALILGYARGTVIIARLPLMNNILGTQPEIFRSCLEIAATSAHDQFLVLEYATKRLKAQVQGERLVALPQDSEPESNNDLPALDFDVELSTSPLSTPLVRVVTALARSLLRLLSSQPTVDITISQRHVRLIRATLILPLEYLHQKISAEEYDAALIVAKDFGLDADVVFQAQWRTVKVVDMEVVGRVLGSIKNKEWVVRACLERVPRNLEEAKTLFEYGLRQTDVMMRQVVEKVGGGAGAGRGEIQVVLSKEERVMLRSRLRFLTYLDRLKTFEEITKPRAELAKNEHGVQHDQDTTHDGGALGVGDGLDSYFVSGYTRFRNADLVSEAVAFARSEDFDALAGLFTRHGEEVLPYRLAILENVPETTDPDVYERFLPRVVCSDDDEEEQEEEERQEARWREEPWREKDWIEREAVRKLVVGLDDEDEDQPRKGATEALEPTPYPAPASTITQWYVARAHAIDEHSGQVNHALTLVQQGVAGGVRGLERLEEDLTALSRLVYECCPDTSSVATELDLVAFEALAEPEVVELYLRGTNAERIVEDMRRFVVPYLRAIRRRRAREGKGKLKDGKLEDVMELLYQYLLNVSVEHLDRCCLVIEASKPTLSYEERVITDDVELARVALAVLYGSDAVDQLPLVTRIFESLPVFEDIDDASAAEENQVSPINIRTLSPRLGPHDFFPALRTFDERALTSAIDQLEIHLNAAEILSRYLAAVPLRWFLQSSGDVDAQRKLCVRLAAQAAGGVEKGGERLESEDEWMLLLEDMLKLQDGGAGVLGTIPEEEMHTHFVTRFRLAREVLFPQDRPRPLDLQVTEKLVIDASREFFDNAESGNMNTGNLKLAYEWLVSYWHSFFRSLKIVSASPAIRAELDLIEATHQLTEYKVYHRPGIRIMPIQIRQASNRLDLISRLLSTNPEAYRQSSRIVELARKLGYRNDRVAEIRVMAMLADAALRDEHYEVTYHMCMDLVEKGRKAATPLGNSTTKTEINDVSWRICYEVGKNEAYRDLEKRMTLIALALTMCPREHAVDILNVWRRLEVEMAASITAQAAAAQKSSSTSLLNQWATLGGVLSSGDTDAHRHAHKGQQPHQEGVETGRKRDQIKKIVGGWLW</sequence>
<comment type="caution">
    <text evidence="8">The sequence shown here is derived from an EMBL/GenBank/DDBJ whole genome shotgun (WGS) entry which is preliminary data.</text>
</comment>
<feature type="region of interest" description="Disordered" evidence="5">
    <location>
        <begin position="1600"/>
        <end position="1624"/>
    </location>
</feature>